<accession>A0AAW2H961</accession>
<sequence length="146" mass="16143">MDFPCSTVQKAYQLAREALKNSYCPYSNFKVSACLKVKGAELYVSGVNVENGSLGATICAERSALVSLISQFGYEKEIEFLLLCTQPSTVPCCLCRQVLSEFCCPQMPIYISSVKKGLEHCYTFGELAPHSFGPEEYKRIKATISP</sequence>
<keyword evidence="7 11" id="KW-0862">Zinc</keyword>
<dbReference type="GO" id="GO:0072527">
    <property type="term" value="P:pyrimidine-containing compound metabolic process"/>
    <property type="evidence" value="ECO:0007669"/>
    <property type="project" value="UniProtKB-ARBA"/>
</dbReference>
<evidence type="ECO:0000313" key="14">
    <source>
        <dbReference type="EMBL" id="KAL0266218.1"/>
    </source>
</evidence>
<dbReference type="PROSITE" id="PS51747">
    <property type="entry name" value="CYT_DCMP_DEAMINASES_2"/>
    <property type="match status" value="1"/>
</dbReference>
<evidence type="ECO:0000256" key="4">
    <source>
        <dbReference type="ARBA" id="ARBA00012783"/>
    </source>
</evidence>
<comment type="catalytic activity">
    <reaction evidence="12">
        <text>2'-deoxycytidine + H2O + H(+) = 2'-deoxyuridine + NH4(+)</text>
        <dbReference type="Rhea" id="RHEA:13433"/>
        <dbReference type="ChEBI" id="CHEBI:15377"/>
        <dbReference type="ChEBI" id="CHEBI:15378"/>
        <dbReference type="ChEBI" id="CHEBI:15698"/>
        <dbReference type="ChEBI" id="CHEBI:16450"/>
        <dbReference type="ChEBI" id="CHEBI:28938"/>
        <dbReference type="EC" id="3.5.4.5"/>
    </reaction>
</comment>
<evidence type="ECO:0000256" key="10">
    <source>
        <dbReference type="PIRSR" id="PIRSR606262-1"/>
    </source>
</evidence>
<dbReference type="GO" id="GO:0055086">
    <property type="term" value="P:nucleobase-containing small molecule metabolic process"/>
    <property type="evidence" value="ECO:0007669"/>
    <property type="project" value="UniProtKB-ARBA"/>
</dbReference>
<evidence type="ECO:0000256" key="3">
    <source>
        <dbReference type="ARBA" id="ARBA00006576"/>
    </source>
</evidence>
<dbReference type="InterPro" id="IPR006262">
    <property type="entry name" value="Cyt_deam_tetra"/>
</dbReference>
<dbReference type="InterPro" id="IPR016192">
    <property type="entry name" value="APOBEC/CMP_deaminase_Zn-bd"/>
</dbReference>
<organism evidence="14">
    <name type="scientific">Menopon gallinae</name>
    <name type="common">poultry shaft louse</name>
    <dbReference type="NCBI Taxonomy" id="328185"/>
    <lineage>
        <taxon>Eukaryota</taxon>
        <taxon>Metazoa</taxon>
        <taxon>Ecdysozoa</taxon>
        <taxon>Arthropoda</taxon>
        <taxon>Hexapoda</taxon>
        <taxon>Insecta</taxon>
        <taxon>Pterygota</taxon>
        <taxon>Neoptera</taxon>
        <taxon>Paraneoptera</taxon>
        <taxon>Psocodea</taxon>
        <taxon>Troctomorpha</taxon>
        <taxon>Phthiraptera</taxon>
        <taxon>Amblycera</taxon>
        <taxon>Menoponidae</taxon>
        <taxon>Menopon</taxon>
    </lineage>
</organism>
<comment type="catalytic activity">
    <reaction evidence="9 12">
        <text>cytidine + H2O + H(+) = uridine + NH4(+)</text>
        <dbReference type="Rhea" id="RHEA:16069"/>
        <dbReference type="ChEBI" id="CHEBI:15377"/>
        <dbReference type="ChEBI" id="CHEBI:15378"/>
        <dbReference type="ChEBI" id="CHEBI:16704"/>
        <dbReference type="ChEBI" id="CHEBI:17562"/>
        <dbReference type="ChEBI" id="CHEBI:28938"/>
        <dbReference type="EC" id="3.5.4.5"/>
    </reaction>
</comment>
<evidence type="ECO:0000256" key="5">
    <source>
        <dbReference type="ARBA" id="ARBA00022723"/>
    </source>
</evidence>
<dbReference type="AlphaFoldDB" id="A0AAW2H961"/>
<name>A0AAW2H961_9NEOP</name>
<evidence type="ECO:0000256" key="12">
    <source>
        <dbReference type="RuleBase" id="RU364006"/>
    </source>
</evidence>
<dbReference type="EC" id="3.5.4.5" evidence="4 12"/>
<evidence type="ECO:0000256" key="8">
    <source>
        <dbReference type="ARBA" id="ARBA00032005"/>
    </source>
</evidence>
<dbReference type="GO" id="GO:0008270">
    <property type="term" value="F:zinc ion binding"/>
    <property type="evidence" value="ECO:0007669"/>
    <property type="project" value="UniProtKB-UniRule"/>
</dbReference>
<dbReference type="InterPro" id="IPR002125">
    <property type="entry name" value="CMP_dCMP_dom"/>
</dbReference>
<feature type="domain" description="CMP/dCMP-type deaminase" evidence="13">
    <location>
        <begin position="6"/>
        <end position="135"/>
    </location>
</feature>
<dbReference type="Gene3D" id="3.40.140.10">
    <property type="entry name" value="Cytidine Deaminase, domain 2"/>
    <property type="match status" value="1"/>
</dbReference>
<evidence type="ECO:0000256" key="1">
    <source>
        <dbReference type="ARBA" id="ARBA00001947"/>
    </source>
</evidence>
<evidence type="ECO:0000256" key="2">
    <source>
        <dbReference type="ARBA" id="ARBA00003949"/>
    </source>
</evidence>
<feature type="active site" description="Proton donor" evidence="10">
    <location>
        <position position="61"/>
    </location>
</feature>
<dbReference type="NCBIfam" id="NF004064">
    <property type="entry name" value="PRK05578.1"/>
    <property type="match status" value="1"/>
</dbReference>
<dbReference type="GO" id="GO:0042802">
    <property type="term" value="F:identical protein binding"/>
    <property type="evidence" value="ECO:0007669"/>
    <property type="project" value="UniProtKB-ARBA"/>
</dbReference>
<dbReference type="GO" id="GO:0005829">
    <property type="term" value="C:cytosol"/>
    <property type="evidence" value="ECO:0007669"/>
    <property type="project" value="TreeGrafter"/>
</dbReference>
<dbReference type="PANTHER" id="PTHR11644:SF2">
    <property type="entry name" value="CYTIDINE DEAMINASE"/>
    <property type="match status" value="1"/>
</dbReference>
<keyword evidence="5 11" id="KW-0479">Metal-binding</keyword>
<comment type="similarity">
    <text evidence="3 12">Belongs to the cytidine and deoxycytidylate deaminase family.</text>
</comment>
<comment type="cofactor">
    <cofactor evidence="1 11 12">
        <name>Zn(2+)</name>
        <dbReference type="ChEBI" id="CHEBI:29105"/>
    </cofactor>
</comment>
<comment type="caution">
    <text evidence="14">The sequence shown here is derived from an EMBL/GenBank/DDBJ whole genome shotgun (WGS) entry which is preliminary data.</text>
</comment>
<feature type="binding site" evidence="11">
    <location>
        <position position="59"/>
    </location>
    <ligand>
        <name>Zn(2+)</name>
        <dbReference type="ChEBI" id="CHEBI:29105"/>
        <note>catalytic</note>
    </ligand>
</feature>
<dbReference type="Pfam" id="PF00383">
    <property type="entry name" value="dCMP_cyt_deam_1"/>
    <property type="match status" value="1"/>
</dbReference>
<evidence type="ECO:0000256" key="9">
    <source>
        <dbReference type="ARBA" id="ARBA00049558"/>
    </source>
</evidence>
<reference evidence="14" key="1">
    <citation type="journal article" date="2024" name="Gigascience">
        <title>Chromosome-level genome of the poultry shaft louse Menopon gallinae provides insight into the host-switching and adaptive evolution of parasitic lice.</title>
        <authorList>
            <person name="Xu Y."/>
            <person name="Ma L."/>
            <person name="Liu S."/>
            <person name="Liang Y."/>
            <person name="Liu Q."/>
            <person name="He Z."/>
            <person name="Tian L."/>
            <person name="Duan Y."/>
            <person name="Cai W."/>
            <person name="Li H."/>
            <person name="Song F."/>
        </authorList>
    </citation>
    <scope>NUCLEOTIDE SEQUENCE</scope>
    <source>
        <strain evidence="14">Cailab_2023a</strain>
    </source>
</reference>
<dbReference type="NCBIfam" id="TIGR01354">
    <property type="entry name" value="cyt_deam_tetra"/>
    <property type="match status" value="1"/>
</dbReference>
<feature type="binding site" evidence="11">
    <location>
        <position position="92"/>
    </location>
    <ligand>
        <name>Zn(2+)</name>
        <dbReference type="ChEBI" id="CHEBI:29105"/>
        <note>catalytic</note>
    </ligand>
</feature>
<feature type="binding site" evidence="11">
    <location>
        <position position="95"/>
    </location>
    <ligand>
        <name>Zn(2+)</name>
        <dbReference type="ChEBI" id="CHEBI:29105"/>
        <note>catalytic</note>
    </ligand>
</feature>
<proteinExistence type="inferred from homology"/>
<dbReference type="InterPro" id="IPR050202">
    <property type="entry name" value="Cyt/Deoxycyt_deaminase"/>
</dbReference>
<dbReference type="CDD" id="cd01283">
    <property type="entry name" value="cytidine_deaminase"/>
    <property type="match status" value="1"/>
</dbReference>
<dbReference type="PROSITE" id="PS00903">
    <property type="entry name" value="CYT_DCMP_DEAMINASES_1"/>
    <property type="match status" value="1"/>
</dbReference>
<dbReference type="GO" id="GO:0004126">
    <property type="term" value="F:cytidine deaminase activity"/>
    <property type="evidence" value="ECO:0007669"/>
    <property type="project" value="UniProtKB-UniRule"/>
</dbReference>
<dbReference type="SUPFAM" id="SSF53927">
    <property type="entry name" value="Cytidine deaminase-like"/>
    <property type="match status" value="1"/>
</dbReference>
<keyword evidence="6 12" id="KW-0378">Hydrolase</keyword>
<evidence type="ECO:0000256" key="11">
    <source>
        <dbReference type="PIRSR" id="PIRSR606262-3"/>
    </source>
</evidence>
<comment type="function">
    <text evidence="2 12">This enzyme scavenges exogenous and endogenous cytidine and 2'-deoxycytidine for UMP synthesis.</text>
</comment>
<evidence type="ECO:0000259" key="13">
    <source>
        <dbReference type="PROSITE" id="PS51747"/>
    </source>
</evidence>
<evidence type="ECO:0000256" key="6">
    <source>
        <dbReference type="ARBA" id="ARBA00022801"/>
    </source>
</evidence>
<dbReference type="InterPro" id="IPR016193">
    <property type="entry name" value="Cytidine_deaminase-like"/>
</dbReference>
<dbReference type="PANTHER" id="PTHR11644">
    <property type="entry name" value="CYTIDINE DEAMINASE"/>
    <property type="match status" value="1"/>
</dbReference>
<gene>
    <name evidence="14" type="ORF">PYX00_011936</name>
</gene>
<evidence type="ECO:0000256" key="7">
    <source>
        <dbReference type="ARBA" id="ARBA00022833"/>
    </source>
</evidence>
<dbReference type="EMBL" id="JARGDH010000006">
    <property type="protein sequence ID" value="KAL0266218.1"/>
    <property type="molecule type" value="Genomic_DNA"/>
</dbReference>
<protein>
    <recommendedName>
        <fullName evidence="4 12">Cytidine deaminase</fullName>
        <ecNumber evidence="4 12">3.5.4.5</ecNumber>
    </recommendedName>
    <alternativeName>
        <fullName evidence="8 12">Cytidine aminohydrolase</fullName>
    </alternativeName>
</protein>